<keyword evidence="3" id="KW-1185">Reference proteome</keyword>
<feature type="region of interest" description="Disordered" evidence="1">
    <location>
        <begin position="1"/>
        <end position="21"/>
    </location>
</feature>
<proteinExistence type="predicted"/>
<reference evidence="2 3" key="1">
    <citation type="submission" date="2021-06" db="EMBL/GenBank/DDBJ databases">
        <authorList>
            <person name="Kallberg Y."/>
            <person name="Tangrot J."/>
            <person name="Rosling A."/>
        </authorList>
    </citation>
    <scope>NUCLEOTIDE SEQUENCE [LARGE SCALE GENOMIC DNA]</scope>
    <source>
        <strain evidence="2 3">120-4 pot B 10/14</strain>
    </source>
</reference>
<sequence>MANANSQDSSTAVSEVDQPQSSNGYLGGRYVEKVIIWSTDQGWEAKRRTPWHWIHIIGTGFDILVHTRLLNGHIPCGTDIKMYENLLYKNLEENKDHETENDVFKIENIHEEMLDKLIFFVRENNKKLEWLSHDTIYVEDGEVPALIEELTVLIKEQQEKIARCLFLEEKNILINELTTIERKASRFNLKKPVQTS</sequence>
<organism evidence="2 3">
    <name type="scientific">Gigaspora margarita</name>
    <dbReference type="NCBI Taxonomy" id="4874"/>
    <lineage>
        <taxon>Eukaryota</taxon>
        <taxon>Fungi</taxon>
        <taxon>Fungi incertae sedis</taxon>
        <taxon>Mucoromycota</taxon>
        <taxon>Glomeromycotina</taxon>
        <taxon>Glomeromycetes</taxon>
        <taxon>Diversisporales</taxon>
        <taxon>Gigasporaceae</taxon>
        <taxon>Gigaspora</taxon>
    </lineage>
</organism>
<protein>
    <submittedName>
        <fullName evidence="2">42457_t:CDS:1</fullName>
    </submittedName>
</protein>
<comment type="caution">
    <text evidence="2">The sequence shown here is derived from an EMBL/GenBank/DDBJ whole genome shotgun (WGS) entry which is preliminary data.</text>
</comment>
<accession>A0ABM8VZI1</accession>
<name>A0ABM8VZI1_GIGMA</name>
<evidence type="ECO:0000313" key="3">
    <source>
        <dbReference type="Proteomes" id="UP000789901"/>
    </source>
</evidence>
<dbReference type="Proteomes" id="UP000789901">
    <property type="component" value="Unassembled WGS sequence"/>
</dbReference>
<gene>
    <name evidence="2" type="ORF">GMARGA_LOCUS1493</name>
</gene>
<evidence type="ECO:0000256" key="1">
    <source>
        <dbReference type="SAM" id="MobiDB-lite"/>
    </source>
</evidence>
<dbReference type="EMBL" id="CAJVQB010000392">
    <property type="protein sequence ID" value="CAG8486264.1"/>
    <property type="molecule type" value="Genomic_DNA"/>
</dbReference>
<evidence type="ECO:0000313" key="2">
    <source>
        <dbReference type="EMBL" id="CAG8486264.1"/>
    </source>
</evidence>